<sequence>MFVCTFDYYNLEEPVYFFEKYDVKNALPYGDETYTVILNTTCPKEKVPTSLRKFFSYVISQEIPSNDSFIEQIHHLVEELNGRKEIEQIMTLEEELDVRFSIGKKEGLSEGRKEGEKNALCETARKMKAKGFEANDIAEITGLSLEEIEKI</sequence>
<accession>A0A415DZ00</accession>
<name>A0A415DZ00_9FIRM</name>
<reference evidence="1 2" key="1">
    <citation type="submission" date="2018-08" db="EMBL/GenBank/DDBJ databases">
        <title>A genome reference for cultivated species of the human gut microbiota.</title>
        <authorList>
            <person name="Zou Y."/>
            <person name="Xue W."/>
            <person name="Luo G."/>
        </authorList>
    </citation>
    <scope>NUCLEOTIDE SEQUENCE [LARGE SCALE GENOMIC DNA]</scope>
    <source>
        <strain evidence="1 2">AM07-24</strain>
    </source>
</reference>
<gene>
    <name evidence="1" type="ORF">DW099_14560</name>
</gene>
<comment type="caution">
    <text evidence="1">The sequence shown here is derived from an EMBL/GenBank/DDBJ whole genome shotgun (WGS) entry which is preliminary data.</text>
</comment>
<evidence type="ECO:0008006" key="3">
    <source>
        <dbReference type="Google" id="ProtNLM"/>
    </source>
</evidence>
<evidence type="ECO:0000313" key="1">
    <source>
        <dbReference type="EMBL" id="RHJ86057.1"/>
    </source>
</evidence>
<protein>
    <recommendedName>
        <fullName evidence="3">Rpn family recombination-promoting nuclease/putative transposase</fullName>
    </recommendedName>
</protein>
<dbReference type="AlphaFoldDB" id="A0A415DZ00"/>
<dbReference type="EMBL" id="QRMS01000004">
    <property type="protein sequence ID" value="RHJ86057.1"/>
    <property type="molecule type" value="Genomic_DNA"/>
</dbReference>
<keyword evidence="2" id="KW-1185">Reference proteome</keyword>
<proteinExistence type="predicted"/>
<dbReference type="OrthoDB" id="9775482at2"/>
<organism evidence="1 2">
    <name type="scientific">Emergencia timonensis</name>
    <dbReference type="NCBI Taxonomy" id="1776384"/>
    <lineage>
        <taxon>Bacteria</taxon>
        <taxon>Bacillati</taxon>
        <taxon>Bacillota</taxon>
        <taxon>Clostridia</taxon>
        <taxon>Peptostreptococcales</taxon>
        <taxon>Anaerovoracaceae</taxon>
        <taxon>Emergencia</taxon>
    </lineage>
</organism>
<evidence type="ECO:0000313" key="2">
    <source>
        <dbReference type="Proteomes" id="UP000284841"/>
    </source>
</evidence>
<dbReference type="Proteomes" id="UP000284841">
    <property type="component" value="Unassembled WGS sequence"/>
</dbReference>